<keyword evidence="2" id="KW-1185">Reference proteome</keyword>
<dbReference type="Proteomes" id="UP001345963">
    <property type="component" value="Unassembled WGS sequence"/>
</dbReference>
<comment type="caution">
    <text evidence="1">The sequence shown here is derived from an EMBL/GenBank/DDBJ whole genome shotgun (WGS) entry which is preliminary data.</text>
</comment>
<evidence type="ECO:0000313" key="1">
    <source>
        <dbReference type="EMBL" id="MED6249161.1"/>
    </source>
</evidence>
<accession>A0ABU7BFE0</accession>
<feature type="non-terminal residue" evidence="1">
    <location>
        <position position="1"/>
    </location>
</feature>
<proteinExistence type="predicted"/>
<gene>
    <name evidence="1" type="ORF">ATANTOWER_010179</name>
</gene>
<organism evidence="1 2">
    <name type="scientific">Ataeniobius toweri</name>
    <dbReference type="NCBI Taxonomy" id="208326"/>
    <lineage>
        <taxon>Eukaryota</taxon>
        <taxon>Metazoa</taxon>
        <taxon>Chordata</taxon>
        <taxon>Craniata</taxon>
        <taxon>Vertebrata</taxon>
        <taxon>Euteleostomi</taxon>
        <taxon>Actinopterygii</taxon>
        <taxon>Neopterygii</taxon>
        <taxon>Teleostei</taxon>
        <taxon>Neoteleostei</taxon>
        <taxon>Acanthomorphata</taxon>
        <taxon>Ovalentaria</taxon>
        <taxon>Atherinomorphae</taxon>
        <taxon>Cyprinodontiformes</taxon>
        <taxon>Goodeidae</taxon>
        <taxon>Ataeniobius</taxon>
    </lineage>
</organism>
<name>A0ABU7BFE0_9TELE</name>
<evidence type="ECO:0000313" key="2">
    <source>
        <dbReference type="Proteomes" id="UP001345963"/>
    </source>
</evidence>
<dbReference type="EMBL" id="JAHUTI010051446">
    <property type="protein sequence ID" value="MED6249161.1"/>
    <property type="molecule type" value="Genomic_DNA"/>
</dbReference>
<protein>
    <submittedName>
        <fullName evidence="1">Uncharacterized protein</fullName>
    </submittedName>
</protein>
<sequence length="79" mass="9011">GVTYRCCLTGVADQEPNQQGFKRSWKLEEGVSSFALPAWFLYHVLSKQESDTESNQSRREPPNHSCLQPCCSENAFRET</sequence>
<reference evidence="1 2" key="1">
    <citation type="submission" date="2021-07" db="EMBL/GenBank/DDBJ databases">
        <authorList>
            <person name="Palmer J.M."/>
        </authorList>
    </citation>
    <scope>NUCLEOTIDE SEQUENCE [LARGE SCALE GENOMIC DNA]</scope>
    <source>
        <strain evidence="1 2">AT_MEX2019</strain>
        <tissue evidence="1">Muscle</tissue>
    </source>
</reference>